<gene>
    <name evidence="2" type="ORF">SAMN05444401_4039</name>
</gene>
<dbReference type="Gene3D" id="3.20.20.140">
    <property type="entry name" value="Metal-dependent hydrolases"/>
    <property type="match status" value="1"/>
</dbReference>
<evidence type="ECO:0000313" key="3">
    <source>
        <dbReference type="Proteomes" id="UP000184080"/>
    </source>
</evidence>
<protein>
    <recommendedName>
        <fullName evidence="1">Polymerase/histidinol phosphatase N-terminal domain-containing protein</fullName>
    </recommendedName>
</protein>
<dbReference type="InterPro" id="IPR003141">
    <property type="entry name" value="Pol/His_phosphatase_N"/>
</dbReference>
<dbReference type="CDD" id="cd07438">
    <property type="entry name" value="PHP_HisPPase_AMP"/>
    <property type="match status" value="1"/>
</dbReference>
<dbReference type="PANTHER" id="PTHR42924:SF3">
    <property type="entry name" value="POLYMERASE_HISTIDINOL PHOSPHATASE N-TERMINAL DOMAIN-CONTAINING PROTEIN"/>
    <property type="match status" value="1"/>
</dbReference>
<evidence type="ECO:0000259" key="1">
    <source>
        <dbReference type="SMART" id="SM00481"/>
    </source>
</evidence>
<name>A0A1M6MN44_9CLOT</name>
<feature type="domain" description="Polymerase/histidinol phosphatase N-terminal" evidence="1">
    <location>
        <begin position="5"/>
        <end position="70"/>
    </location>
</feature>
<dbReference type="STRING" id="1121298.SAMN05444401_4039"/>
<dbReference type="AlphaFoldDB" id="A0A1M6MN44"/>
<proteinExistence type="predicted"/>
<dbReference type="Pfam" id="PF02811">
    <property type="entry name" value="PHP"/>
    <property type="match status" value="1"/>
</dbReference>
<dbReference type="PANTHER" id="PTHR42924">
    <property type="entry name" value="EXONUCLEASE"/>
    <property type="match status" value="1"/>
</dbReference>
<dbReference type="Gene3D" id="1.10.150.650">
    <property type="match status" value="1"/>
</dbReference>
<dbReference type="Proteomes" id="UP000184080">
    <property type="component" value="Unassembled WGS sequence"/>
</dbReference>
<accession>A0A1M6MN44</accession>
<dbReference type="SMART" id="SM00481">
    <property type="entry name" value="POLIIIAc"/>
    <property type="match status" value="1"/>
</dbReference>
<dbReference type="InterPro" id="IPR016195">
    <property type="entry name" value="Pol/histidinol_Pase-like"/>
</dbReference>
<dbReference type="GO" id="GO:0004534">
    <property type="term" value="F:5'-3' RNA exonuclease activity"/>
    <property type="evidence" value="ECO:0007669"/>
    <property type="project" value="TreeGrafter"/>
</dbReference>
<keyword evidence="3" id="KW-1185">Reference proteome</keyword>
<evidence type="ECO:0000313" key="2">
    <source>
        <dbReference type="EMBL" id="SHJ84877.1"/>
    </source>
</evidence>
<dbReference type="InterPro" id="IPR004013">
    <property type="entry name" value="PHP_dom"/>
</dbReference>
<dbReference type="OrthoDB" id="9791620at2"/>
<dbReference type="RefSeq" id="WP_073011131.1">
    <property type="nucleotide sequence ID" value="NZ_FQZO01000009.1"/>
</dbReference>
<organism evidence="2 3">
    <name type="scientific">Clostridium amylolyticum</name>
    <dbReference type="NCBI Taxonomy" id="1121298"/>
    <lineage>
        <taxon>Bacteria</taxon>
        <taxon>Bacillati</taxon>
        <taxon>Bacillota</taxon>
        <taxon>Clostridia</taxon>
        <taxon>Eubacteriales</taxon>
        <taxon>Clostridiaceae</taxon>
        <taxon>Clostridium</taxon>
    </lineage>
</organism>
<dbReference type="InterPro" id="IPR052018">
    <property type="entry name" value="PHP_domain"/>
</dbReference>
<sequence>MSFKVELHCHSTASDGKLSPSELVALAYKNKVNILALTDHDTTEGVEEAINRGELLDIKVIPGIELSTIYNDESIHLLGYFKDESYKDIRFQNYLQELKDYRVYRAKKIIDNLKIFFHINLSYDEVFKIANGVIARPHIAKAIIDAGYPYSWEYIFDNIISKDSPAYVHNKNIMLKDGIELLKSVNAVVILAHPILIKNTPFKEIAAFDFHGIEAVYYQNTPKDTEYFINYARDHNLLIAGGSDFHGNGKGDLKHGHLGEICPSIEDINALLTKLGLNE</sequence>
<dbReference type="EMBL" id="FQZO01000009">
    <property type="protein sequence ID" value="SHJ84877.1"/>
    <property type="molecule type" value="Genomic_DNA"/>
</dbReference>
<dbReference type="SUPFAM" id="SSF89550">
    <property type="entry name" value="PHP domain-like"/>
    <property type="match status" value="1"/>
</dbReference>
<dbReference type="GO" id="GO:0035312">
    <property type="term" value="F:5'-3' DNA exonuclease activity"/>
    <property type="evidence" value="ECO:0007669"/>
    <property type="project" value="TreeGrafter"/>
</dbReference>
<reference evidence="2 3" key="1">
    <citation type="submission" date="2016-11" db="EMBL/GenBank/DDBJ databases">
        <authorList>
            <person name="Jaros S."/>
            <person name="Januszkiewicz K."/>
            <person name="Wedrychowicz H."/>
        </authorList>
    </citation>
    <scope>NUCLEOTIDE SEQUENCE [LARGE SCALE GENOMIC DNA]</scope>
    <source>
        <strain evidence="2 3">DSM 21864</strain>
    </source>
</reference>